<feature type="chain" id="PRO_5038100089" evidence="4">
    <location>
        <begin position="22"/>
        <end position="80"/>
    </location>
</feature>
<dbReference type="CDD" id="cd19941">
    <property type="entry name" value="TIL"/>
    <property type="match status" value="1"/>
</dbReference>
<name>A0A914QUC3_9BILA</name>
<dbReference type="InterPro" id="IPR036084">
    <property type="entry name" value="Ser_inhib-like_sf"/>
</dbReference>
<keyword evidence="4" id="KW-0732">Signal</keyword>
<evidence type="ECO:0000313" key="6">
    <source>
        <dbReference type="Proteomes" id="UP000887578"/>
    </source>
</evidence>
<reference evidence="7" key="1">
    <citation type="submission" date="2022-11" db="UniProtKB">
        <authorList>
            <consortium name="WormBaseParasite"/>
        </authorList>
    </citation>
    <scope>IDENTIFICATION</scope>
</reference>
<keyword evidence="2" id="KW-0722">Serine protease inhibitor</keyword>
<accession>A0A914QUC3</accession>
<dbReference type="PANTHER" id="PTHR23259">
    <property type="entry name" value="RIDDLE"/>
    <property type="match status" value="1"/>
</dbReference>
<evidence type="ECO:0000313" key="7">
    <source>
        <dbReference type="WBParaSite" id="PDA_v2.g7298.t1"/>
    </source>
</evidence>
<organism evidence="6 7">
    <name type="scientific">Panagrolaimus davidi</name>
    <dbReference type="NCBI Taxonomy" id="227884"/>
    <lineage>
        <taxon>Eukaryota</taxon>
        <taxon>Metazoa</taxon>
        <taxon>Ecdysozoa</taxon>
        <taxon>Nematoda</taxon>
        <taxon>Chromadorea</taxon>
        <taxon>Rhabditida</taxon>
        <taxon>Tylenchina</taxon>
        <taxon>Panagrolaimomorpha</taxon>
        <taxon>Panagrolaimoidea</taxon>
        <taxon>Panagrolaimidae</taxon>
        <taxon>Panagrolaimus</taxon>
    </lineage>
</organism>
<evidence type="ECO:0000259" key="5">
    <source>
        <dbReference type="Pfam" id="PF01826"/>
    </source>
</evidence>
<dbReference type="GO" id="GO:0004867">
    <property type="term" value="F:serine-type endopeptidase inhibitor activity"/>
    <property type="evidence" value="ECO:0007669"/>
    <property type="project" value="UniProtKB-KW"/>
</dbReference>
<dbReference type="InterPro" id="IPR051368">
    <property type="entry name" value="SerProtInhib-TIL_Domain"/>
</dbReference>
<dbReference type="SUPFAM" id="SSF57567">
    <property type="entry name" value="Serine protease inhibitors"/>
    <property type="match status" value="1"/>
</dbReference>
<evidence type="ECO:0000256" key="4">
    <source>
        <dbReference type="SAM" id="SignalP"/>
    </source>
</evidence>
<dbReference type="InterPro" id="IPR002919">
    <property type="entry name" value="TIL_dom"/>
</dbReference>
<proteinExistence type="predicted"/>
<dbReference type="AlphaFoldDB" id="A0A914QUC3"/>
<protein>
    <submittedName>
        <fullName evidence="7">TIL domain-containing protein</fullName>
    </submittedName>
</protein>
<evidence type="ECO:0000256" key="1">
    <source>
        <dbReference type="ARBA" id="ARBA00022690"/>
    </source>
</evidence>
<evidence type="ECO:0000256" key="2">
    <source>
        <dbReference type="ARBA" id="ARBA00022900"/>
    </source>
</evidence>
<keyword evidence="3" id="KW-1015">Disulfide bond</keyword>
<evidence type="ECO:0000256" key="3">
    <source>
        <dbReference type="ARBA" id="ARBA00023157"/>
    </source>
</evidence>
<dbReference type="Proteomes" id="UP000887578">
    <property type="component" value="Unplaced"/>
</dbReference>
<keyword evidence="1" id="KW-0646">Protease inhibitor</keyword>
<sequence length="80" mass="8775">MRFNIVLVFALIVLCIALASAQAPQCGAFEKFKQCASSCEPACDQPDTKICDKKCNPPKCQCMKGMVRNKEGKCILRADC</sequence>
<dbReference type="Gene3D" id="2.10.25.10">
    <property type="entry name" value="Laminin"/>
    <property type="match status" value="1"/>
</dbReference>
<feature type="signal peptide" evidence="4">
    <location>
        <begin position="1"/>
        <end position="21"/>
    </location>
</feature>
<dbReference type="PANTHER" id="PTHR23259:SF70">
    <property type="entry name" value="ACCESSORY GLAND PROTEIN ACP62F-RELATED"/>
    <property type="match status" value="1"/>
</dbReference>
<dbReference type="Pfam" id="PF01826">
    <property type="entry name" value="TIL"/>
    <property type="match status" value="1"/>
</dbReference>
<feature type="domain" description="TIL" evidence="5">
    <location>
        <begin position="26"/>
        <end position="80"/>
    </location>
</feature>
<dbReference type="WBParaSite" id="PDA_v2.g7298.t1">
    <property type="protein sequence ID" value="PDA_v2.g7298.t1"/>
    <property type="gene ID" value="PDA_v2.g7298"/>
</dbReference>
<keyword evidence="6" id="KW-1185">Reference proteome</keyword>